<evidence type="ECO:0000313" key="2">
    <source>
        <dbReference type="Proteomes" id="UP000634179"/>
    </source>
</evidence>
<sequence length="69" mass="7960">MIFQPVRGLGISKPHITFDRYFDGSQMVKVDYYPMWPLDAGWSHAAGEDLAEAWDAHMLRYEDDDAEVP</sequence>
<evidence type="ECO:0000313" key="1">
    <source>
        <dbReference type="EMBL" id="MBH1790516.1"/>
    </source>
</evidence>
<comment type="caution">
    <text evidence="1">The sequence shown here is derived from an EMBL/GenBank/DDBJ whole genome shotgun (WGS) entry which is preliminary data.</text>
</comment>
<gene>
    <name evidence="1" type="ORF">I5V89_11595</name>
</gene>
<dbReference type="EMBL" id="JADUOV010000007">
    <property type="protein sequence ID" value="MBH1790516.1"/>
    <property type="molecule type" value="Genomic_DNA"/>
</dbReference>
<protein>
    <submittedName>
        <fullName evidence="1">Uncharacterized protein</fullName>
    </submittedName>
</protein>
<dbReference type="AlphaFoldDB" id="A0AA40Y7I4"/>
<reference evidence="1" key="1">
    <citation type="submission" date="2020-11" db="EMBL/GenBank/DDBJ databases">
        <title>Enhanced detection system for hospital associated transmission using whole genome sequencing surveillance.</title>
        <authorList>
            <person name="Harrison L.H."/>
            <person name="Van Tyne D."/>
            <person name="Marsh J.W."/>
            <person name="Griffith M.P."/>
            <person name="Snyder D.J."/>
            <person name="Cooper V.S."/>
            <person name="Mustapha M."/>
        </authorList>
    </citation>
    <scope>NUCLEOTIDE SEQUENCE</scope>
    <source>
        <strain evidence="1">STEN00053</strain>
    </source>
</reference>
<dbReference type="Proteomes" id="UP000634179">
    <property type="component" value="Unassembled WGS sequence"/>
</dbReference>
<organism evidence="1 2">
    <name type="scientific">Stenotrophomonas maltophilia</name>
    <name type="common">Pseudomonas maltophilia</name>
    <name type="synonym">Xanthomonas maltophilia</name>
    <dbReference type="NCBI Taxonomy" id="40324"/>
    <lineage>
        <taxon>Bacteria</taxon>
        <taxon>Pseudomonadati</taxon>
        <taxon>Pseudomonadota</taxon>
        <taxon>Gammaproteobacteria</taxon>
        <taxon>Lysobacterales</taxon>
        <taxon>Lysobacteraceae</taxon>
        <taxon>Stenotrophomonas</taxon>
        <taxon>Stenotrophomonas maltophilia group</taxon>
    </lineage>
</organism>
<dbReference type="RefSeq" id="WP_049404834.1">
    <property type="nucleotide sequence ID" value="NZ_JANKBX010000002.1"/>
</dbReference>
<proteinExistence type="predicted"/>
<accession>A0AA40Y7I4</accession>
<name>A0AA40Y7I4_STEMA</name>